<protein>
    <submittedName>
        <fullName evidence="4">HPP family protein</fullName>
    </submittedName>
</protein>
<proteinExistence type="predicted"/>
<dbReference type="Proteomes" id="UP000243937">
    <property type="component" value="Chromosome"/>
</dbReference>
<dbReference type="InterPro" id="IPR058581">
    <property type="entry name" value="TM_HPP"/>
</dbReference>
<keyword evidence="2" id="KW-0472">Membrane</keyword>
<evidence type="ECO:0000313" key="5">
    <source>
        <dbReference type="Proteomes" id="UP000243937"/>
    </source>
</evidence>
<dbReference type="OrthoDB" id="9811720at2"/>
<accession>A0A1Y0D1W6</accession>
<keyword evidence="5" id="KW-1185">Reference proteome</keyword>
<dbReference type="AlphaFoldDB" id="A0A1Y0D1W6"/>
<evidence type="ECO:0000256" key="2">
    <source>
        <dbReference type="SAM" id="Phobius"/>
    </source>
</evidence>
<organism evidence="4 5">
    <name type="scientific">Oceanisphaera profunda</name>
    <dbReference type="NCBI Taxonomy" id="1416627"/>
    <lineage>
        <taxon>Bacteria</taxon>
        <taxon>Pseudomonadati</taxon>
        <taxon>Pseudomonadota</taxon>
        <taxon>Gammaproteobacteria</taxon>
        <taxon>Aeromonadales</taxon>
        <taxon>Aeromonadaceae</taxon>
        <taxon>Oceanisphaera</taxon>
    </lineage>
</organism>
<feature type="transmembrane region" description="Helical" evidence="2">
    <location>
        <begin position="62"/>
        <end position="79"/>
    </location>
</feature>
<reference evidence="4 5" key="1">
    <citation type="journal article" date="2014" name="Int. J. Syst. Evol. Microbiol.">
        <title>Oceanisphaera profunda sp. nov., a marine bacterium isolated from deep-sea sediment, and emended description of the genus Oceanisphaera.</title>
        <authorList>
            <person name="Xu Z."/>
            <person name="Zhang X.Y."/>
            <person name="Su H.N."/>
            <person name="Yu Z.C."/>
            <person name="Liu C."/>
            <person name="Li H."/>
            <person name="Chen X.L."/>
            <person name="Song X.Y."/>
            <person name="Xie B.B."/>
            <person name="Qin Q.L."/>
            <person name="Zhou B.C."/>
            <person name="Shi M."/>
            <person name="Huang Y."/>
            <person name="Zhang Y.Z."/>
        </authorList>
    </citation>
    <scope>NUCLEOTIDE SEQUENCE [LARGE SCALE GENOMIC DNA]</scope>
    <source>
        <strain evidence="4 5">SM1222</strain>
    </source>
</reference>
<dbReference type="EMBL" id="CP021377">
    <property type="protein sequence ID" value="ART81511.1"/>
    <property type="molecule type" value="Genomic_DNA"/>
</dbReference>
<evidence type="ECO:0000313" key="4">
    <source>
        <dbReference type="EMBL" id="ART81511.1"/>
    </source>
</evidence>
<evidence type="ECO:0000259" key="3">
    <source>
        <dbReference type="Pfam" id="PF04982"/>
    </source>
</evidence>
<dbReference type="PANTHER" id="PTHR33741">
    <property type="entry name" value="TRANSMEMBRANE PROTEIN DDB_G0269096-RELATED"/>
    <property type="match status" value="1"/>
</dbReference>
<feature type="transmembrane region" description="Helical" evidence="2">
    <location>
        <begin position="126"/>
        <end position="148"/>
    </location>
</feature>
<evidence type="ECO:0000256" key="1">
    <source>
        <dbReference type="SAM" id="MobiDB-lite"/>
    </source>
</evidence>
<dbReference type="Pfam" id="PF04982">
    <property type="entry name" value="TM_HPP"/>
    <property type="match status" value="1"/>
</dbReference>
<feature type="transmembrane region" description="Helical" evidence="2">
    <location>
        <begin position="7"/>
        <end position="27"/>
    </location>
</feature>
<dbReference type="RefSeq" id="WP_087034595.1">
    <property type="nucleotide sequence ID" value="NZ_CP021377.1"/>
</dbReference>
<dbReference type="InterPro" id="IPR007065">
    <property type="entry name" value="HPP"/>
</dbReference>
<dbReference type="KEGG" id="opf:CBP31_01740"/>
<sequence>MHFKHRLRDATLAGLAAFTAVIVLSYLKNWTHFMVLSAPLGATLVLLLLLPSAPLSRPKHVILGHLLTTVLSVIGLKFIPDPMIGLAVCFGLSFTLMVLTDTLHPPAGANPILIYLADPELVPLDFILPTLFGTLFMVGFASVYHYIFTHRRYPFGPKVPKASKVNEAVSSAEPNTANAVSPSAESRIKESS</sequence>
<feature type="region of interest" description="Disordered" evidence="1">
    <location>
        <begin position="166"/>
        <end position="192"/>
    </location>
</feature>
<keyword evidence="2" id="KW-1133">Transmembrane helix</keyword>
<name>A0A1Y0D1W6_9GAMM</name>
<feature type="domain" description="HPP transmembrane region" evidence="3">
    <location>
        <begin position="4"/>
        <end position="154"/>
    </location>
</feature>
<feature type="transmembrane region" description="Helical" evidence="2">
    <location>
        <begin position="33"/>
        <end position="50"/>
    </location>
</feature>
<feature type="compositionally biased region" description="Polar residues" evidence="1">
    <location>
        <begin position="168"/>
        <end position="184"/>
    </location>
</feature>
<gene>
    <name evidence="4" type="ORF">CBP31_01740</name>
</gene>
<keyword evidence="2" id="KW-0812">Transmembrane</keyword>
<dbReference type="PANTHER" id="PTHR33741:SF5">
    <property type="entry name" value="TRANSMEMBRANE PROTEIN DDB_G0269096-RELATED"/>
    <property type="match status" value="1"/>
</dbReference>